<evidence type="ECO:0008006" key="4">
    <source>
        <dbReference type="Google" id="ProtNLM"/>
    </source>
</evidence>
<dbReference type="EMBL" id="FOAN01000002">
    <property type="protein sequence ID" value="SEK80586.1"/>
    <property type="molecule type" value="Genomic_DNA"/>
</dbReference>
<accession>A0A1H7K265</accession>
<evidence type="ECO:0000313" key="3">
    <source>
        <dbReference type="Proteomes" id="UP000199664"/>
    </source>
</evidence>
<dbReference type="InterPro" id="IPR011660">
    <property type="entry name" value="VapB-like"/>
</dbReference>
<feature type="region of interest" description="Disordered" evidence="1">
    <location>
        <begin position="57"/>
        <end position="80"/>
    </location>
</feature>
<evidence type="ECO:0000313" key="2">
    <source>
        <dbReference type="EMBL" id="SEK80586.1"/>
    </source>
</evidence>
<dbReference type="STRING" id="1036779.SAMN04515666_10248"/>
<name>A0A1H7K265_9HYPH</name>
<dbReference type="AlphaFoldDB" id="A0A1H7K265"/>
<organism evidence="2 3">
    <name type="scientific">Bosea lupini</name>
    <dbReference type="NCBI Taxonomy" id="1036779"/>
    <lineage>
        <taxon>Bacteria</taxon>
        <taxon>Pseudomonadati</taxon>
        <taxon>Pseudomonadota</taxon>
        <taxon>Alphaproteobacteria</taxon>
        <taxon>Hyphomicrobiales</taxon>
        <taxon>Boseaceae</taxon>
        <taxon>Bosea</taxon>
    </lineage>
</organism>
<dbReference type="Proteomes" id="UP000199664">
    <property type="component" value="Unassembled WGS sequence"/>
</dbReference>
<proteinExistence type="predicted"/>
<dbReference type="Pfam" id="PF07704">
    <property type="entry name" value="PSK_trans_fac"/>
    <property type="match status" value="1"/>
</dbReference>
<reference evidence="3" key="1">
    <citation type="submission" date="2016-10" db="EMBL/GenBank/DDBJ databases">
        <authorList>
            <person name="Varghese N."/>
            <person name="Submissions S."/>
        </authorList>
    </citation>
    <scope>NUCLEOTIDE SEQUENCE [LARGE SCALE GENOMIC DNA]</scope>
    <source>
        <strain evidence="3">LMG 26383,CCUG 61248,R- 45681</strain>
    </source>
</reference>
<gene>
    <name evidence="2" type="ORF">SAMN04515666_10248</name>
</gene>
<evidence type="ECO:0000256" key="1">
    <source>
        <dbReference type="SAM" id="MobiDB-lite"/>
    </source>
</evidence>
<keyword evidence="3" id="KW-1185">Reference proteome</keyword>
<protein>
    <recommendedName>
        <fullName evidence="4">Antitoxin VapB</fullName>
    </recommendedName>
</protein>
<sequence length="80" mass="9045">MGLSIKNDAVEMLARDLARRHGTGVTEIIHRALKEKAERDAAGPTLWEKLRPLHEKLRALPDSGPAPDRDFYDELSGERR</sequence>
<feature type="compositionally biased region" description="Basic and acidic residues" evidence="1">
    <location>
        <begin position="67"/>
        <end position="80"/>
    </location>
</feature>